<dbReference type="AlphaFoldDB" id="A0A0C9V5Y5"/>
<proteinExistence type="predicted"/>
<dbReference type="Proteomes" id="UP000054279">
    <property type="component" value="Unassembled WGS sequence"/>
</dbReference>
<dbReference type="OrthoDB" id="2737573at2759"/>
<name>A0A0C9V5Y5_SPHS4</name>
<feature type="non-terminal residue" evidence="1">
    <location>
        <position position="92"/>
    </location>
</feature>
<evidence type="ECO:0000313" key="2">
    <source>
        <dbReference type="Proteomes" id="UP000054279"/>
    </source>
</evidence>
<accession>A0A0C9V5Y5</accession>
<sequence>PDEDLNRLVYNWYYEEFEDDKARGVNFVTTDDVKPRRHEYLGPDPRVAGYEIGNDGNIHIRWWDAFLENQWVGKENWKIEMTLHDDGQWVEA</sequence>
<protein>
    <submittedName>
        <fullName evidence="1">Uncharacterized protein</fullName>
    </submittedName>
</protein>
<keyword evidence="2" id="KW-1185">Reference proteome</keyword>
<gene>
    <name evidence="1" type="ORF">M422DRAFT_254421</name>
</gene>
<dbReference type="EMBL" id="KN837130">
    <property type="protein sequence ID" value="KIJ42349.1"/>
    <property type="molecule type" value="Genomic_DNA"/>
</dbReference>
<dbReference type="HOGENOM" id="CLU_169843_0_0_1"/>
<organism evidence="1 2">
    <name type="scientific">Sphaerobolus stellatus (strain SS14)</name>
    <dbReference type="NCBI Taxonomy" id="990650"/>
    <lineage>
        <taxon>Eukaryota</taxon>
        <taxon>Fungi</taxon>
        <taxon>Dikarya</taxon>
        <taxon>Basidiomycota</taxon>
        <taxon>Agaricomycotina</taxon>
        <taxon>Agaricomycetes</taxon>
        <taxon>Phallomycetidae</taxon>
        <taxon>Geastrales</taxon>
        <taxon>Sphaerobolaceae</taxon>
        <taxon>Sphaerobolus</taxon>
    </lineage>
</organism>
<evidence type="ECO:0000313" key="1">
    <source>
        <dbReference type="EMBL" id="KIJ42349.1"/>
    </source>
</evidence>
<reference evidence="1 2" key="1">
    <citation type="submission" date="2014-06" db="EMBL/GenBank/DDBJ databases">
        <title>Evolutionary Origins and Diversification of the Mycorrhizal Mutualists.</title>
        <authorList>
            <consortium name="DOE Joint Genome Institute"/>
            <consortium name="Mycorrhizal Genomics Consortium"/>
            <person name="Kohler A."/>
            <person name="Kuo A."/>
            <person name="Nagy L.G."/>
            <person name="Floudas D."/>
            <person name="Copeland A."/>
            <person name="Barry K.W."/>
            <person name="Cichocki N."/>
            <person name="Veneault-Fourrey C."/>
            <person name="LaButti K."/>
            <person name="Lindquist E.A."/>
            <person name="Lipzen A."/>
            <person name="Lundell T."/>
            <person name="Morin E."/>
            <person name="Murat C."/>
            <person name="Riley R."/>
            <person name="Ohm R."/>
            <person name="Sun H."/>
            <person name="Tunlid A."/>
            <person name="Henrissat B."/>
            <person name="Grigoriev I.V."/>
            <person name="Hibbett D.S."/>
            <person name="Martin F."/>
        </authorList>
    </citation>
    <scope>NUCLEOTIDE SEQUENCE [LARGE SCALE GENOMIC DNA]</scope>
    <source>
        <strain evidence="1 2">SS14</strain>
    </source>
</reference>